<gene>
    <name evidence="2" type="ORF">Pan181_20000</name>
</gene>
<keyword evidence="3" id="KW-1185">Reference proteome</keyword>
<sequence length="67" mass="7366">MQFASSCRSVIAENAKGCNKVGGQLPDWLTGVSLTRSTHLLMCQLLAVYWLAAWLFVSSDAIAKFCR</sequence>
<organism evidence="2 3">
    <name type="scientific">Aeoliella mucimassa</name>
    <dbReference type="NCBI Taxonomy" id="2527972"/>
    <lineage>
        <taxon>Bacteria</taxon>
        <taxon>Pseudomonadati</taxon>
        <taxon>Planctomycetota</taxon>
        <taxon>Planctomycetia</taxon>
        <taxon>Pirellulales</taxon>
        <taxon>Lacipirellulaceae</taxon>
        <taxon>Aeoliella</taxon>
    </lineage>
</organism>
<name>A0A518AM57_9BACT</name>
<keyword evidence="1" id="KW-0472">Membrane</keyword>
<reference evidence="2 3" key="1">
    <citation type="submission" date="2019-02" db="EMBL/GenBank/DDBJ databases">
        <title>Deep-cultivation of Planctomycetes and their phenomic and genomic characterization uncovers novel biology.</title>
        <authorList>
            <person name="Wiegand S."/>
            <person name="Jogler M."/>
            <person name="Boedeker C."/>
            <person name="Pinto D."/>
            <person name="Vollmers J."/>
            <person name="Rivas-Marin E."/>
            <person name="Kohn T."/>
            <person name="Peeters S.H."/>
            <person name="Heuer A."/>
            <person name="Rast P."/>
            <person name="Oberbeckmann S."/>
            <person name="Bunk B."/>
            <person name="Jeske O."/>
            <person name="Meyerdierks A."/>
            <person name="Storesund J.E."/>
            <person name="Kallscheuer N."/>
            <person name="Luecker S."/>
            <person name="Lage O.M."/>
            <person name="Pohl T."/>
            <person name="Merkel B.J."/>
            <person name="Hornburger P."/>
            <person name="Mueller R.-W."/>
            <person name="Bruemmer F."/>
            <person name="Labrenz M."/>
            <person name="Spormann A.M."/>
            <person name="Op den Camp H."/>
            <person name="Overmann J."/>
            <person name="Amann R."/>
            <person name="Jetten M.S.M."/>
            <person name="Mascher T."/>
            <person name="Medema M.H."/>
            <person name="Devos D.P."/>
            <person name="Kaster A.-K."/>
            <person name="Ovreas L."/>
            <person name="Rohde M."/>
            <person name="Galperin M.Y."/>
            <person name="Jogler C."/>
        </authorList>
    </citation>
    <scope>NUCLEOTIDE SEQUENCE [LARGE SCALE GENOMIC DNA]</scope>
    <source>
        <strain evidence="2 3">Pan181</strain>
    </source>
</reference>
<dbReference type="AlphaFoldDB" id="A0A518AM57"/>
<protein>
    <submittedName>
        <fullName evidence="2">Uncharacterized protein</fullName>
    </submittedName>
</protein>
<dbReference type="KEGG" id="amuc:Pan181_20000"/>
<keyword evidence="1" id="KW-1133">Transmembrane helix</keyword>
<evidence type="ECO:0000313" key="2">
    <source>
        <dbReference type="EMBL" id="QDU55804.1"/>
    </source>
</evidence>
<proteinExistence type="predicted"/>
<evidence type="ECO:0000256" key="1">
    <source>
        <dbReference type="SAM" id="Phobius"/>
    </source>
</evidence>
<accession>A0A518AM57</accession>
<dbReference type="EMBL" id="CP036278">
    <property type="protein sequence ID" value="QDU55804.1"/>
    <property type="molecule type" value="Genomic_DNA"/>
</dbReference>
<keyword evidence="1" id="KW-0812">Transmembrane</keyword>
<dbReference type="Proteomes" id="UP000315750">
    <property type="component" value="Chromosome"/>
</dbReference>
<feature type="transmembrane region" description="Helical" evidence="1">
    <location>
        <begin position="38"/>
        <end position="57"/>
    </location>
</feature>
<evidence type="ECO:0000313" key="3">
    <source>
        <dbReference type="Proteomes" id="UP000315750"/>
    </source>
</evidence>